<reference evidence="7" key="1">
    <citation type="submission" date="2023-06" db="EMBL/GenBank/DDBJ databases">
        <authorList>
            <consortium name="Lawrence Berkeley National Laboratory"/>
            <person name="Ahrendt S."/>
            <person name="Sahu N."/>
            <person name="Indic B."/>
            <person name="Wong-Bajracharya J."/>
            <person name="Merenyi Z."/>
            <person name="Ke H.-M."/>
            <person name="Monk M."/>
            <person name="Kocsube S."/>
            <person name="Drula E."/>
            <person name="Lipzen A."/>
            <person name="Balint B."/>
            <person name="Henrissat B."/>
            <person name="Andreopoulos B."/>
            <person name="Martin F.M."/>
            <person name="Harder C.B."/>
            <person name="Rigling D."/>
            <person name="Ford K.L."/>
            <person name="Foster G.D."/>
            <person name="Pangilinan J."/>
            <person name="Papanicolaou A."/>
            <person name="Barry K."/>
            <person name="LaButti K."/>
            <person name="Viragh M."/>
            <person name="Koriabine M."/>
            <person name="Yan M."/>
            <person name="Riley R."/>
            <person name="Champramary S."/>
            <person name="Plett K.L."/>
            <person name="Tsai I.J."/>
            <person name="Slot J."/>
            <person name="Sipos G."/>
            <person name="Plett J."/>
            <person name="Nagy L.G."/>
            <person name="Grigoriev I.V."/>
        </authorList>
    </citation>
    <scope>NUCLEOTIDE SEQUENCE</scope>
    <source>
        <strain evidence="7">HWK02</strain>
    </source>
</reference>
<dbReference type="PANTHER" id="PTHR45856">
    <property type="entry name" value="ALPHA/BETA-HYDROLASES SUPERFAMILY PROTEIN"/>
    <property type="match status" value="1"/>
</dbReference>
<keyword evidence="1" id="KW-1015">Disulfide bond</keyword>
<dbReference type="Gene3D" id="3.40.50.1820">
    <property type="entry name" value="alpha/beta hydrolase"/>
    <property type="match status" value="1"/>
</dbReference>
<dbReference type="InterPro" id="IPR029058">
    <property type="entry name" value="AB_hydrolase_fold"/>
</dbReference>
<evidence type="ECO:0000256" key="2">
    <source>
        <dbReference type="ARBA" id="ARBA00043996"/>
    </source>
</evidence>
<evidence type="ECO:0000313" key="8">
    <source>
        <dbReference type="Proteomes" id="UP001175228"/>
    </source>
</evidence>
<accession>A0AA39QEZ7</accession>
<dbReference type="AlphaFoldDB" id="A0AA39QEZ7"/>
<comment type="catalytic activity">
    <reaction evidence="3">
        <text>a diacylglycerol + H2O = a monoacylglycerol + a fatty acid + H(+)</text>
        <dbReference type="Rhea" id="RHEA:32731"/>
        <dbReference type="ChEBI" id="CHEBI:15377"/>
        <dbReference type="ChEBI" id="CHEBI:15378"/>
        <dbReference type="ChEBI" id="CHEBI:17408"/>
        <dbReference type="ChEBI" id="CHEBI:18035"/>
        <dbReference type="ChEBI" id="CHEBI:28868"/>
    </reaction>
</comment>
<evidence type="ECO:0000256" key="3">
    <source>
        <dbReference type="ARBA" id="ARBA00047591"/>
    </source>
</evidence>
<feature type="chain" id="PRO_5041224750" evidence="5">
    <location>
        <begin position="21"/>
        <end position="309"/>
    </location>
</feature>
<dbReference type="EMBL" id="JAUEPU010000006">
    <property type="protein sequence ID" value="KAK0501697.1"/>
    <property type="molecule type" value="Genomic_DNA"/>
</dbReference>
<dbReference type="PANTHER" id="PTHR45856:SF25">
    <property type="entry name" value="FUNGAL LIPASE-LIKE DOMAIN-CONTAINING PROTEIN"/>
    <property type="match status" value="1"/>
</dbReference>
<evidence type="ECO:0000256" key="5">
    <source>
        <dbReference type="SAM" id="SignalP"/>
    </source>
</evidence>
<dbReference type="CDD" id="cd00519">
    <property type="entry name" value="Lipase_3"/>
    <property type="match status" value="1"/>
</dbReference>
<evidence type="ECO:0000256" key="4">
    <source>
        <dbReference type="ARBA" id="ARBA00048461"/>
    </source>
</evidence>
<comment type="similarity">
    <text evidence="2">Belongs to the AB hydrolase superfamily. Lipase family. Class 3 subfamily.</text>
</comment>
<dbReference type="InterPro" id="IPR002921">
    <property type="entry name" value="Fungal_lipase-type"/>
</dbReference>
<sequence>MLFLFRVVFFLLGFKHFGISGNSPALHVRAASVTVLTDDQITAYKPYTFFAGAAYCQPSTTMNWNCGSNCAGNSDFIPIASGGDGNDVQFWYVGYSPSLSTVIVAHQGTDITEIESLITDVDFLPTNLDPNLFPGLNSHIKVHHGFKETQEKTAEDILQAVTTALSDHNTNSVSLVGHSLGAALSLLDAVYLPLRLPNVTFRMIGYGMPRVGNQGFADYVDSVLAGNLARINNKKDPIPTLPPMLPLDLLGLRFHHPSGEIHINHTNNWNSCSGQENPSDECADGAVKPIVFGDIFDHSGPYDGITIRC</sequence>
<dbReference type="Pfam" id="PF01764">
    <property type="entry name" value="Lipase_3"/>
    <property type="match status" value="1"/>
</dbReference>
<comment type="catalytic activity">
    <reaction evidence="4">
        <text>a monoacylglycerol + H2O = glycerol + a fatty acid + H(+)</text>
        <dbReference type="Rhea" id="RHEA:15245"/>
        <dbReference type="ChEBI" id="CHEBI:15377"/>
        <dbReference type="ChEBI" id="CHEBI:15378"/>
        <dbReference type="ChEBI" id="CHEBI:17408"/>
        <dbReference type="ChEBI" id="CHEBI:17754"/>
        <dbReference type="ChEBI" id="CHEBI:28868"/>
    </reaction>
</comment>
<name>A0AA39QEZ7_9AGAR</name>
<dbReference type="GO" id="GO:0006629">
    <property type="term" value="P:lipid metabolic process"/>
    <property type="evidence" value="ECO:0007669"/>
    <property type="project" value="InterPro"/>
</dbReference>
<dbReference type="Proteomes" id="UP001175228">
    <property type="component" value="Unassembled WGS sequence"/>
</dbReference>
<keyword evidence="5" id="KW-0732">Signal</keyword>
<dbReference type="SUPFAM" id="SSF53474">
    <property type="entry name" value="alpha/beta-Hydrolases"/>
    <property type="match status" value="1"/>
</dbReference>
<proteinExistence type="inferred from homology"/>
<evidence type="ECO:0000259" key="6">
    <source>
        <dbReference type="Pfam" id="PF01764"/>
    </source>
</evidence>
<gene>
    <name evidence="7" type="ORF">EDD18DRAFT_1347768</name>
</gene>
<keyword evidence="7" id="KW-0378">Hydrolase</keyword>
<organism evidence="7 8">
    <name type="scientific">Armillaria luteobubalina</name>
    <dbReference type="NCBI Taxonomy" id="153913"/>
    <lineage>
        <taxon>Eukaryota</taxon>
        <taxon>Fungi</taxon>
        <taxon>Dikarya</taxon>
        <taxon>Basidiomycota</taxon>
        <taxon>Agaricomycotina</taxon>
        <taxon>Agaricomycetes</taxon>
        <taxon>Agaricomycetidae</taxon>
        <taxon>Agaricales</taxon>
        <taxon>Marasmiineae</taxon>
        <taxon>Physalacriaceae</taxon>
        <taxon>Armillaria</taxon>
    </lineage>
</organism>
<evidence type="ECO:0000313" key="7">
    <source>
        <dbReference type="EMBL" id="KAK0501697.1"/>
    </source>
</evidence>
<comment type="caution">
    <text evidence="7">The sequence shown here is derived from an EMBL/GenBank/DDBJ whole genome shotgun (WGS) entry which is preliminary data.</text>
</comment>
<dbReference type="GO" id="GO:0016787">
    <property type="term" value="F:hydrolase activity"/>
    <property type="evidence" value="ECO:0007669"/>
    <property type="project" value="UniProtKB-KW"/>
</dbReference>
<protein>
    <submittedName>
        <fullName evidence="7">Alpha/Beta hydrolase protein</fullName>
    </submittedName>
</protein>
<feature type="domain" description="Fungal lipase-type" evidence="6">
    <location>
        <begin position="104"/>
        <end position="244"/>
    </location>
</feature>
<evidence type="ECO:0000256" key="1">
    <source>
        <dbReference type="ARBA" id="ARBA00023157"/>
    </source>
</evidence>
<keyword evidence="8" id="KW-1185">Reference proteome</keyword>
<dbReference type="InterPro" id="IPR051218">
    <property type="entry name" value="Sec_MonoDiacylglyc_Lipase"/>
</dbReference>
<feature type="signal peptide" evidence="5">
    <location>
        <begin position="1"/>
        <end position="20"/>
    </location>
</feature>